<dbReference type="EMBL" id="AP019860">
    <property type="protein sequence ID" value="BBM87823.1"/>
    <property type="molecule type" value="Genomic_DNA"/>
</dbReference>
<dbReference type="Pfam" id="PF13435">
    <property type="entry name" value="Cytochrome_C554"/>
    <property type="match status" value="1"/>
</dbReference>
<evidence type="ECO:0000313" key="3">
    <source>
        <dbReference type="EMBL" id="BBM87823.1"/>
    </source>
</evidence>
<dbReference type="InterPro" id="IPR036280">
    <property type="entry name" value="Multihaem_cyt_sf"/>
</dbReference>
<feature type="region of interest" description="Disordered" evidence="1">
    <location>
        <begin position="54"/>
        <end position="73"/>
    </location>
</feature>
<feature type="region of interest" description="Disordered" evidence="1">
    <location>
        <begin position="108"/>
        <end position="205"/>
    </location>
</feature>
<proteinExistence type="predicted"/>
<dbReference type="Gene3D" id="1.10.1130.10">
    <property type="entry name" value="Flavocytochrome C3, Chain A"/>
    <property type="match status" value="1"/>
</dbReference>
<gene>
    <name evidence="3" type="ORF">UABAM_06238</name>
</gene>
<dbReference type="KEGG" id="uam:UABAM_06238"/>
<feature type="compositionally biased region" description="Low complexity" evidence="1">
    <location>
        <begin position="114"/>
        <end position="194"/>
    </location>
</feature>
<feature type="domain" description="Cytochrome c-552/4" evidence="2">
    <location>
        <begin position="236"/>
        <end position="312"/>
    </location>
</feature>
<organism evidence="3 4">
    <name type="scientific">Uabimicrobium amorphum</name>
    <dbReference type="NCBI Taxonomy" id="2596890"/>
    <lineage>
        <taxon>Bacteria</taxon>
        <taxon>Pseudomonadati</taxon>
        <taxon>Planctomycetota</taxon>
        <taxon>Candidatus Uabimicrobiia</taxon>
        <taxon>Candidatus Uabimicrobiales</taxon>
        <taxon>Candidatus Uabimicrobiaceae</taxon>
        <taxon>Candidatus Uabimicrobium</taxon>
    </lineage>
</organism>
<dbReference type="RefSeq" id="WP_151971819.1">
    <property type="nucleotide sequence ID" value="NZ_AP019860.1"/>
</dbReference>
<evidence type="ECO:0000256" key="1">
    <source>
        <dbReference type="SAM" id="MobiDB-lite"/>
    </source>
</evidence>
<reference evidence="3 4" key="1">
    <citation type="submission" date="2019-08" db="EMBL/GenBank/DDBJ databases">
        <title>Complete genome sequence of Candidatus Uab amorphum.</title>
        <authorList>
            <person name="Shiratori T."/>
            <person name="Suzuki S."/>
            <person name="Kakizawa Y."/>
            <person name="Ishida K."/>
        </authorList>
    </citation>
    <scope>NUCLEOTIDE SEQUENCE [LARGE SCALE GENOMIC DNA]</scope>
    <source>
        <strain evidence="3 4">SRT547</strain>
    </source>
</reference>
<dbReference type="Proteomes" id="UP000326354">
    <property type="component" value="Chromosome"/>
</dbReference>
<dbReference type="SUPFAM" id="SSF48695">
    <property type="entry name" value="Multiheme cytochromes"/>
    <property type="match status" value="1"/>
</dbReference>
<evidence type="ECO:0000313" key="4">
    <source>
        <dbReference type="Proteomes" id="UP000326354"/>
    </source>
</evidence>
<accession>A0A5S9ITF0</accession>
<evidence type="ECO:0000259" key="2">
    <source>
        <dbReference type="Pfam" id="PF13435"/>
    </source>
</evidence>
<dbReference type="AlphaFoldDB" id="A0A5S9ITF0"/>
<keyword evidence="4" id="KW-1185">Reference proteome</keyword>
<dbReference type="OrthoDB" id="257578at2"/>
<protein>
    <submittedName>
        <fullName evidence="3">Cytochrome c554</fullName>
    </submittedName>
</protein>
<dbReference type="InterPro" id="IPR023155">
    <property type="entry name" value="Cyt_c-552/4"/>
</dbReference>
<sequence length="515" mass="58180">MKKLLLVMVFLAFVFADDQQKLDDLKKQIQEIQERVASKKAELQLLKKRIEDKKMQRDAASEEMDTTDYSEEKQKLEGQIRKIRGSVNAIKKDTIKYQKIYKNYSAKVQKMSRTSKNSSSSQNKQTNNTNKNTQANKNTQMSNTNKNTAKNSTQTNKNTQASNTNKNTATNNTPVNKNTQANNANKNTQVNKNTGNSGSKPVANVTLRTSQLEEIKKINAIKNKPVDYKKIVTANKCGECHKQEKQVWQKTPHYKTYNDMSKKPRAKGIFKKLGLKGSIKRSGRCSKCHFTQQHTGRKVKAVMGVSCESCHGAGKDWLLIHNDKTRPKDERRKEAMSLGMNNPVDIYLIAQNCYGCHSVPDEELVNIGGHKAGSAFELVSWSQGMVRHNFVRANNSANAKSSPERIRVMFVTGLMLDLEYALRGLLKVTKPGKYYDTMFKKVDKTYKILKAANGKSGGVKEIQELLTLFSKLNMKNRKHLEAGANLVTLKAREFTKNHTGDKLASLDAFIPKNYK</sequence>
<name>A0A5S9ITF0_UABAM</name>